<keyword evidence="1" id="KW-0812">Transmembrane</keyword>
<feature type="transmembrane region" description="Helical" evidence="1">
    <location>
        <begin position="111"/>
        <end position="129"/>
    </location>
</feature>
<dbReference type="InterPro" id="IPR051380">
    <property type="entry name" value="pH-response_reg_palI/RIM9"/>
</dbReference>
<proteinExistence type="predicted"/>
<keyword evidence="3" id="KW-1185">Reference proteome</keyword>
<dbReference type="Pfam" id="PF06687">
    <property type="entry name" value="SUR7"/>
    <property type="match status" value="1"/>
</dbReference>
<dbReference type="GO" id="GO:0005886">
    <property type="term" value="C:plasma membrane"/>
    <property type="evidence" value="ECO:0007669"/>
    <property type="project" value="InterPro"/>
</dbReference>
<dbReference type="FunCoup" id="A0A136J117">
    <property type="interactions" value="8"/>
</dbReference>
<evidence type="ECO:0008006" key="4">
    <source>
        <dbReference type="Google" id="ProtNLM"/>
    </source>
</evidence>
<protein>
    <recommendedName>
        <fullName evidence="4">Pali-domain-containing protein</fullName>
    </recommendedName>
</protein>
<keyword evidence="1" id="KW-1133">Transmembrane helix</keyword>
<feature type="transmembrane region" description="Helical" evidence="1">
    <location>
        <begin position="180"/>
        <end position="205"/>
    </location>
</feature>
<dbReference type="AlphaFoldDB" id="A0A136J117"/>
<dbReference type="OrthoDB" id="2354757at2759"/>
<accession>A0A136J117</accession>
<dbReference type="Proteomes" id="UP000070501">
    <property type="component" value="Unassembled WGS sequence"/>
</dbReference>
<gene>
    <name evidence="2" type="ORF">Micbo1qcDRAFT_195734</name>
</gene>
<dbReference type="GO" id="GO:0032153">
    <property type="term" value="C:cell division site"/>
    <property type="evidence" value="ECO:0007669"/>
    <property type="project" value="TreeGrafter"/>
</dbReference>
<sequence length="238" mass="25711">MGLLRGVHYFGSFLLLVGCVLFVISSISAPVVGRISMLTVYLTGNGDRSPTVAFGTFGWCVNNASGASNGCSRSMVGYNIFNILSGLLPANEDRLDSWAAATANGLTNVMVLHPVAAGLAFISFVLSLTSGLFGGIIAMLAALFTFIVALVVVVCDFVLFSYVRSKIQEANRDSWASYGSGAWCALAGLVVIFIAFVITFVTCCAGRREKKRQTNVVKESHHGDYGTPTRRRRFWQRR</sequence>
<keyword evidence="1" id="KW-0472">Membrane</keyword>
<dbReference type="InterPro" id="IPR009571">
    <property type="entry name" value="SUR7/Rim9-like_fungi"/>
</dbReference>
<organism evidence="2 3">
    <name type="scientific">Microdochium bolleyi</name>
    <dbReference type="NCBI Taxonomy" id="196109"/>
    <lineage>
        <taxon>Eukaryota</taxon>
        <taxon>Fungi</taxon>
        <taxon>Dikarya</taxon>
        <taxon>Ascomycota</taxon>
        <taxon>Pezizomycotina</taxon>
        <taxon>Sordariomycetes</taxon>
        <taxon>Xylariomycetidae</taxon>
        <taxon>Xylariales</taxon>
        <taxon>Microdochiaceae</taxon>
        <taxon>Microdochium</taxon>
    </lineage>
</organism>
<evidence type="ECO:0000313" key="2">
    <source>
        <dbReference type="EMBL" id="KXJ90875.1"/>
    </source>
</evidence>
<feature type="transmembrane region" description="Helical" evidence="1">
    <location>
        <begin position="12"/>
        <end position="32"/>
    </location>
</feature>
<evidence type="ECO:0000256" key="1">
    <source>
        <dbReference type="SAM" id="Phobius"/>
    </source>
</evidence>
<dbReference type="PROSITE" id="PS51257">
    <property type="entry name" value="PROKAR_LIPOPROTEIN"/>
    <property type="match status" value="1"/>
</dbReference>
<dbReference type="InParanoid" id="A0A136J117"/>
<dbReference type="STRING" id="196109.A0A136J117"/>
<dbReference type="GO" id="GO:0035838">
    <property type="term" value="C:growing cell tip"/>
    <property type="evidence" value="ECO:0007669"/>
    <property type="project" value="TreeGrafter"/>
</dbReference>
<dbReference type="EMBL" id="KQ964251">
    <property type="protein sequence ID" value="KXJ90875.1"/>
    <property type="molecule type" value="Genomic_DNA"/>
</dbReference>
<name>A0A136J117_9PEZI</name>
<dbReference type="PANTHER" id="PTHR28013">
    <property type="entry name" value="PROTEIN DCV1-RELATED"/>
    <property type="match status" value="1"/>
</dbReference>
<feature type="transmembrane region" description="Helical" evidence="1">
    <location>
        <begin position="136"/>
        <end position="160"/>
    </location>
</feature>
<evidence type="ECO:0000313" key="3">
    <source>
        <dbReference type="Proteomes" id="UP000070501"/>
    </source>
</evidence>
<dbReference type="PANTHER" id="PTHR28013:SF7">
    <property type="entry name" value="PALI-DOMAIN-CONTAINING PROTEIN"/>
    <property type="match status" value="1"/>
</dbReference>
<reference evidence="3" key="1">
    <citation type="submission" date="2016-02" db="EMBL/GenBank/DDBJ databases">
        <title>Draft genome sequence of Microdochium bolleyi, a fungal endophyte of beachgrass.</title>
        <authorList>
            <consortium name="DOE Joint Genome Institute"/>
            <person name="David A.S."/>
            <person name="May G."/>
            <person name="Haridas S."/>
            <person name="Lim J."/>
            <person name="Wang M."/>
            <person name="Labutti K."/>
            <person name="Lipzen A."/>
            <person name="Barry K."/>
            <person name="Grigoriev I.V."/>
        </authorList>
    </citation>
    <scope>NUCLEOTIDE SEQUENCE [LARGE SCALE GENOMIC DNA]</scope>
    <source>
        <strain evidence="3">J235TASD1</strain>
    </source>
</reference>